<accession>A0A4Y2LNQ8</accession>
<evidence type="ECO:0000256" key="5">
    <source>
        <dbReference type="ARBA" id="ARBA00023239"/>
    </source>
</evidence>
<organism evidence="9 10">
    <name type="scientific">Araneus ventricosus</name>
    <name type="common">Orbweaver spider</name>
    <name type="synonym">Epeira ventricosa</name>
    <dbReference type="NCBI Taxonomy" id="182803"/>
    <lineage>
        <taxon>Eukaryota</taxon>
        <taxon>Metazoa</taxon>
        <taxon>Ecdysozoa</taxon>
        <taxon>Arthropoda</taxon>
        <taxon>Chelicerata</taxon>
        <taxon>Arachnida</taxon>
        <taxon>Araneae</taxon>
        <taxon>Araneomorphae</taxon>
        <taxon>Entelegynae</taxon>
        <taxon>Araneoidea</taxon>
        <taxon>Araneidae</taxon>
        <taxon>Araneus</taxon>
    </lineage>
</organism>
<evidence type="ECO:0000256" key="3">
    <source>
        <dbReference type="ARBA" id="ARBA00022723"/>
    </source>
</evidence>
<dbReference type="InterPro" id="IPR023561">
    <property type="entry name" value="Carbonic_anhydrase_a-class"/>
</dbReference>
<keyword evidence="10" id="KW-1185">Reference proteome</keyword>
<dbReference type="PROSITE" id="PS51144">
    <property type="entry name" value="ALPHA_CA_2"/>
    <property type="match status" value="1"/>
</dbReference>
<dbReference type="AlphaFoldDB" id="A0A4Y2LNQ8"/>
<keyword evidence="5" id="KW-0456">Lyase</keyword>
<keyword evidence="7" id="KW-0812">Transmembrane</keyword>
<evidence type="ECO:0000256" key="2">
    <source>
        <dbReference type="ARBA" id="ARBA00012925"/>
    </source>
</evidence>
<dbReference type="InterPro" id="IPR001148">
    <property type="entry name" value="CA_dom"/>
</dbReference>
<evidence type="ECO:0000313" key="10">
    <source>
        <dbReference type="Proteomes" id="UP000499080"/>
    </source>
</evidence>
<evidence type="ECO:0000313" key="9">
    <source>
        <dbReference type="EMBL" id="GBN16114.1"/>
    </source>
</evidence>
<comment type="catalytic activity">
    <reaction evidence="6">
        <text>hydrogencarbonate + H(+) = CO2 + H2O</text>
        <dbReference type="Rhea" id="RHEA:10748"/>
        <dbReference type="ChEBI" id="CHEBI:15377"/>
        <dbReference type="ChEBI" id="CHEBI:15378"/>
        <dbReference type="ChEBI" id="CHEBI:16526"/>
        <dbReference type="ChEBI" id="CHEBI:17544"/>
        <dbReference type="EC" id="4.2.1.1"/>
    </reaction>
</comment>
<keyword evidence="4" id="KW-0862">Zinc</keyword>
<evidence type="ECO:0000256" key="7">
    <source>
        <dbReference type="SAM" id="Phobius"/>
    </source>
</evidence>
<dbReference type="EMBL" id="BGPR01006107">
    <property type="protein sequence ID" value="GBN16114.1"/>
    <property type="molecule type" value="Genomic_DNA"/>
</dbReference>
<comment type="caution">
    <text evidence="9">The sequence shown here is derived from an EMBL/GenBank/DDBJ whole genome shotgun (WGS) entry which is preliminary data.</text>
</comment>
<feature type="transmembrane region" description="Helical" evidence="7">
    <location>
        <begin position="20"/>
        <end position="39"/>
    </location>
</feature>
<dbReference type="Gene3D" id="3.10.200.10">
    <property type="entry name" value="Alpha carbonic anhydrase"/>
    <property type="match status" value="1"/>
</dbReference>
<name>A0A4Y2LNQ8_ARAVE</name>
<comment type="similarity">
    <text evidence="1">Belongs to the alpha-carbonic anhydrase family.</text>
</comment>
<proteinExistence type="inferred from homology"/>
<evidence type="ECO:0000256" key="1">
    <source>
        <dbReference type="ARBA" id="ARBA00010718"/>
    </source>
</evidence>
<evidence type="ECO:0000259" key="8">
    <source>
        <dbReference type="PROSITE" id="PS51144"/>
    </source>
</evidence>
<dbReference type="GO" id="GO:0004089">
    <property type="term" value="F:carbonate dehydratase activity"/>
    <property type="evidence" value="ECO:0007669"/>
    <property type="project" value="UniProtKB-EC"/>
</dbReference>
<feature type="domain" description="Alpha-carbonic anhydrase" evidence="8">
    <location>
        <begin position="1"/>
        <end position="151"/>
    </location>
</feature>
<keyword evidence="3" id="KW-0479">Metal-binding</keyword>
<gene>
    <name evidence="9" type="ORF">AVEN_166935_1</name>
</gene>
<keyword evidence="7" id="KW-0472">Membrane</keyword>
<dbReference type="SUPFAM" id="SSF51069">
    <property type="entry name" value="Carbonic anhydrase"/>
    <property type="match status" value="1"/>
</dbReference>
<evidence type="ECO:0000256" key="4">
    <source>
        <dbReference type="ARBA" id="ARBA00022833"/>
    </source>
</evidence>
<dbReference type="PANTHER" id="PTHR18952">
    <property type="entry name" value="CARBONIC ANHYDRASE"/>
    <property type="match status" value="1"/>
</dbReference>
<dbReference type="Proteomes" id="UP000499080">
    <property type="component" value="Unassembled WGS sequence"/>
</dbReference>
<dbReference type="PANTHER" id="PTHR18952:SF265">
    <property type="entry name" value="CARBONIC ANHYDRASE"/>
    <property type="match status" value="1"/>
</dbReference>
<dbReference type="GO" id="GO:0008270">
    <property type="term" value="F:zinc ion binding"/>
    <property type="evidence" value="ECO:0007669"/>
    <property type="project" value="InterPro"/>
</dbReference>
<dbReference type="EC" id="4.2.1.1" evidence="2"/>
<dbReference type="InterPro" id="IPR036398">
    <property type="entry name" value="CA_dom_sf"/>
</dbReference>
<keyword evidence="7" id="KW-1133">Transmembrane helix</keyword>
<evidence type="ECO:0000256" key="6">
    <source>
        <dbReference type="ARBA" id="ARBA00048348"/>
    </source>
</evidence>
<dbReference type="OrthoDB" id="6414576at2759"/>
<sequence>MRSVQTSHPYPYVFFYFRGVSKTLGLLFHPLALLSFPFLQRLAPKASKNVRNGSTGYFVAFQMVEHGNWALQPIVEVLTDVMYKGESTQLQSFLDLSQLLPELPCYFYGYTGSLTTPPCTGGVAWFVLQNIQTIGRRQVCMLLNKFQKYHD</sequence>
<protein>
    <recommendedName>
        <fullName evidence="2">carbonic anhydrase</fullName>
        <ecNumber evidence="2">4.2.1.1</ecNumber>
    </recommendedName>
</protein>
<dbReference type="Pfam" id="PF00194">
    <property type="entry name" value="Carb_anhydrase"/>
    <property type="match status" value="1"/>
</dbReference>
<reference evidence="9 10" key="1">
    <citation type="journal article" date="2019" name="Sci. Rep.">
        <title>Orb-weaving spider Araneus ventricosus genome elucidates the spidroin gene catalogue.</title>
        <authorList>
            <person name="Kono N."/>
            <person name="Nakamura H."/>
            <person name="Ohtoshi R."/>
            <person name="Moran D.A.P."/>
            <person name="Shinohara A."/>
            <person name="Yoshida Y."/>
            <person name="Fujiwara M."/>
            <person name="Mori M."/>
            <person name="Tomita M."/>
            <person name="Arakawa K."/>
        </authorList>
    </citation>
    <scope>NUCLEOTIDE SEQUENCE [LARGE SCALE GENOMIC DNA]</scope>
</reference>